<accession>A0A1T4P2P1</accession>
<dbReference type="AlphaFoldDB" id="A0A1T4P2P1"/>
<dbReference type="EMBL" id="FUWZ01000001">
    <property type="protein sequence ID" value="SJZ85870.1"/>
    <property type="molecule type" value="Genomic_DNA"/>
</dbReference>
<evidence type="ECO:0000313" key="1">
    <source>
        <dbReference type="EMBL" id="SJZ85870.1"/>
    </source>
</evidence>
<evidence type="ECO:0000313" key="2">
    <source>
        <dbReference type="Proteomes" id="UP000190367"/>
    </source>
</evidence>
<sequence>MVKKSARIPHGELPSGLSQPALRALHNAGYTSLPQLKAVTESFLKRLHGMGPHGIAAIKAALAEKGWSLAPEQR</sequence>
<dbReference type="Proteomes" id="UP000190367">
    <property type="component" value="Unassembled WGS sequence"/>
</dbReference>
<organism evidence="1 2">
    <name type="scientific">Chitinophaga eiseniae</name>
    <dbReference type="NCBI Taxonomy" id="634771"/>
    <lineage>
        <taxon>Bacteria</taxon>
        <taxon>Pseudomonadati</taxon>
        <taxon>Bacteroidota</taxon>
        <taxon>Chitinophagia</taxon>
        <taxon>Chitinophagales</taxon>
        <taxon>Chitinophagaceae</taxon>
        <taxon>Chitinophaga</taxon>
    </lineage>
</organism>
<dbReference type="RefSeq" id="WP_078668443.1">
    <property type="nucleotide sequence ID" value="NZ_FUWZ01000001.1"/>
</dbReference>
<gene>
    <name evidence="1" type="ORF">SAMN04488128_1011884</name>
</gene>
<protein>
    <recommendedName>
        <fullName evidence="3">RNA polymerase, alpha chain C terminal domain</fullName>
    </recommendedName>
</protein>
<dbReference type="Gene3D" id="1.10.150.20">
    <property type="entry name" value="5' to 3' exonuclease, C-terminal subdomain"/>
    <property type="match status" value="1"/>
</dbReference>
<dbReference type="STRING" id="634771.SAMN04488128_1011884"/>
<proteinExistence type="predicted"/>
<evidence type="ECO:0008006" key="3">
    <source>
        <dbReference type="Google" id="ProtNLM"/>
    </source>
</evidence>
<dbReference type="OrthoDB" id="7950977at2"/>
<dbReference type="SUPFAM" id="SSF47789">
    <property type="entry name" value="C-terminal domain of RNA polymerase alpha subunit"/>
    <property type="match status" value="1"/>
</dbReference>
<reference evidence="2" key="1">
    <citation type="submission" date="2017-02" db="EMBL/GenBank/DDBJ databases">
        <authorList>
            <person name="Varghese N."/>
            <person name="Submissions S."/>
        </authorList>
    </citation>
    <scope>NUCLEOTIDE SEQUENCE [LARGE SCALE GENOMIC DNA]</scope>
    <source>
        <strain evidence="2">DSM 22224</strain>
    </source>
</reference>
<name>A0A1T4P2P1_9BACT</name>
<keyword evidence="2" id="KW-1185">Reference proteome</keyword>